<name>A0A1W5ZYA5_9BACI</name>
<feature type="transmembrane region" description="Helical" evidence="1">
    <location>
        <begin position="5"/>
        <end position="23"/>
    </location>
</feature>
<keyword evidence="1" id="KW-0472">Membrane</keyword>
<reference evidence="2 3" key="1">
    <citation type="submission" date="2017-04" db="EMBL/GenBank/DDBJ databases">
        <title>The whole genome sequencing and assembly of Halobacillus mangrovi strain.</title>
        <authorList>
            <person name="Lee S.-J."/>
            <person name="Park M.-K."/>
            <person name="Kim J.-Y."/>
            <person name="Lee Y.-J."/>
            <person name="Yi H."/>
            <person name="Bahn Y.-S."/>
            <person name="Kim J.F."/>
            <person name="Lee D.-W."/>
        </authorList>
    </citation>
    <scope>NUCLEOTIDE SEQUENCE [LARGE SCALE GENOMIC DNA]</scope>
    <source>
        <strain evidence="2 3">KTB 131</strain>
    </source>
</reference>
<dbReference type="KEGG" id="hmn:HM131_15790"/>
<proteinExistence type="predicted"/>
<evidence type="ECO:0000256" key="1">
    <source>
        <dbReference type="SAM" id="Phobius"/>
    </source>
</evidence>
<sequence length="62" mass="7050">MINLFLGIGMLGVLGLFFWSYIFDPNNAIVVSFSKKNFILTIVVLSLFTLYLLSTGIYYSFL</sequence>
<keyword evidence="1" id="KW-0812">Transmembrane</keyword>
<accession>A0A1W5ZYA5</accession>
<feature type="transmembrane region" description="Helical" evidence="1">
    <location>
        <begin position="38"/>
        <end position="61"/>
    </location>
</feature>
<protein>
    <submittedName>
        <fullName evidence="2">Uncharacterized protein</fullName>
    </submittedName>
</protein>
<keyword evidence="1" id="KW-1133">Transmembrane helix</keyword>
<organism evidence="2 3">
    <name type="scientific">Halobacillus mangrovi</name>
    <dbReference type="NCBI Taxonomy" id="402384"/>
    <lineage>
        <taxon>Bacteria</taxon>
        <taxon>Bacillati</taxon>
        <taxon>Bacillota</taxon>
        <taxon>Bacilli</taxon>
        <taxon>Bacillales</taxon>
        <taxon>Bacillaceae</taxon>
        <taxon>Halobacillus</taxon>
    </lineage>
</organism>
<dbReference type="Proteomes" id="UP000192527">
    <property type="component" value="Chromosome"/>
</dbReference>
<dbReference type="AlphaFoldDB" id="A0A1W5ZYA5"/>
<dbReference type="OrthoDB" id="9924538at2"/>
<evidence type="ECO:0000313" key="3">
    <source>
        <dbReference type="Proteomes" id="UP000192527"/>
    </source>
</evidence>
<evidence type="ECO:0000313" key="2">
    <source>
        <dbReference type="EMBL" id="ARI78221.1"/>
    </source>
</evidence>
<dbReference type="EMBL" id="CP020772">
    <property type="protein sequence ID" value="ARI78221.1"/>
    <property type="molecule type" value="Genomic_DNA"/>
</dbReference>
<dbReference type="RefSeq" id="WP_085030680.1">
    <property type="nucleotide sequence ID" value="NZ_CP020772.1"/>
</dbReference>
<keyword evidence="3" id="KW-1185">Reference proteome</keyword>
<gene>
    <name evidence="2" type="ORF">HM131_15790</name>
</gene>